<gene>
    <name evidence="2" type="ORF">SAMN02799620_05073</name>
</gene>
<dbReference type="EMBL" id="FMUB01000012">
    <property type="protein sequence ID" value="SCX30476.1"/>
    <property type="molecule type" value="Genomic_DNA"/>
</dbReference>
<evidence type="ECO:0000256" key="1">
    <source>
        <dbReference type="SAM" id="SignalP"/>
    </source>
</evidence>
<evidence type="ECO:0008006" key="4">
    <source>
        <dbReference type="Google" id="ProtNLM"/>
    </source>
</evidence>
<evidence type="ECO:0000313" key="3">
    <source>
        <dbReference type="Proteomes" id="UP000199707"/>
    </source>
</evidence>
<accession>A0A1G4WVK2</accession>
<dbReference type="PROSITE" id="PS51257">
    <property type="entry name" value="PROKAR_LIPOPROTEIN"/>
    <property type="match status" value="1"/>
</dbReference>
<name>A0A1G4WVK2_9MYCO</name>
<evidence type="ECO:0000313" key="2">
    <source>
        <dbReference type="EMBL" id="SCX30476.1"/>
    </source>
</evidence>
<keyword evidence="1" id="KW-0732">Signal</keyword>
<proteinExistence type="predicted"/>
<sequence length="240" mass="25858">MPRNLLAVLLTVVMLAGCSSAQPRDESNPSAPTTFFDDFTAKPDGPLTAGARSTSGHTYSVLGQIPWQVVGGRLTHSQSNSASAQSSYLGVNLGADVSYVWAEYEVPPGTDPQEAIVLIISETEFTTAGYQFANAAAHCVFANSSFRCDSVEAVGGELKTTLLRRDKYPTLVPGVYRVEVSIDNDRITVTTPDGKRLHSEAHSTIKGWSGPWATLQLNNPANGIPLKELRVLRWGAVPRR</sequence>
<organism evidence="2 3">
    <name type="scientific">Mycolicibacterium fluoranthenivorans</name>
    <dbReference type="NCBI Taxonomy" id="258505"/>
    <lineage>
        <taxon>Bacteria</taxon>
        <taxon>Bacillati</taxon>
        <taxon>Actinomycetota</taxon>
        <taxon>Actinomycetes</taxon>
        <taxon>Mycobacteriales</taxon>
        <taxon>Mycobacteriaceae</taxon>
        <taxon>Mycolicibacterium</taxon>
    </lineage>
</organism>
<dbReference type="AlphaFoldDB" id="A0A1G4WVK2"/>
<dbReference type="Proteomes" id="UP000199707">
    <property type="component" value="Unassembled WGS sequence"/>
</dbReference>
<reference evidence="3" key="1">
    <citation type="submission" date="2016-10" db="EMBL/GenBank/DDBJ databases">
        <authorList>
            <person name="Varghese N."/>
            <person name="Submissions S."/>
        </authorList>
    </citation>
    <scope>NUCLEOTIDE SEQUENCE [LARGE SCALE GENOMIC DNA]</scope>
    <source>
        <strain evidence="3">UNC267MFSha1.1M11</strain>
    </source>
</reference>
<feature type="signal peptide" evidence="1">
    <location>
        <begin position="1"/>
        <end position="21"/>
    </location>
</feature>
<feature type="chain" id="PRO_5011517075" description="DUF1080 domain-containing protein" evidence="1">
    <location>
        <begin position="22"/>
        <end position="240"/>
    </location>
</feature>
<protein>
    <recommendedName>
        <fullName evidence="4">DUF1080 domain-containing protein</fullName>
    </recommendedName>
</protein>